<dbReference type="InterPro" id="IPR015366">
    <property type="entry name" value="S53_propep"/>
</dbReference>
<keyword evidence="6" id="KW-0720">Serine protease</keyword>
<dbReference type="GO" id="GO:0005576">
    <property type="term" value="C:extracellular region"/>
    <property type="evidence" value="ECO:0007669"/>
    <property type="project" value="UniProtKB-SubCell"/>
</dbReference>
<evidence type="ECO:0000256" key="1">
    <source>
        <dbReference type="ARBA" id="ARBA00001913"/>
    </source>
</evidence>
<evidence type="ECO:0000313" key="12">
    <source>
        <dbReference type="EMBL" id="CAK5263103.1"/>
    </source>
</evidence>
<keyword evidence="10" id="KW-0732">Signal</keyword>
<evidence type="ECO:0000256" key="9">
    <source>
        <dbReference type="PROSITE-ProRule" id="PRU01032"/>
    </source>
</evidence>
<feature type="chain" id="PRO_5042195127" description="Peptidase S53 domain-containing protein" evidence="10">
    <location>
        <begin position="18"/>
        <end position="407"/>
    </location>
</feature>
<gene>
    <name evidence="12" type="ORF">MYCIT1_LOCUS2343</name>
</gene>
<evidence type="ECO:0000256" key="7">
    <source>
        <dbReference type="ARBA" id="ARBA00022837"/>
    </source>
</evidence>
<evidence type="ECO:0000256" key="5">
    <source>
        <dbReference type="ARBA" id="ARBA00022801"/>
    </source>
</evidence>
<dbReference type="PANTHER" id="PTHR14218:SF15">
    <property type="entry name" value="TRIPEPTIDYL-PEPTIDASE 1"/>
    <property type="match status" value="1"/>
</dbReference>
<dbReference type="PANTHER" id="PTHR14218">
    <property type="entry name" value="PROTEASE S8 TRIPEPTIDYL PEPTIDASE I CLN2"/>
    <property type="match status" value="1"/>
</dbReference>
<dbReference type="SMART" id="SM00944">
    <property type="entry name" value="Pro-kuma_activ"/>
    <property type="match status" value="1"/>
</dbReference>
<accession>A0AAD2GV85</accession>
<keyword evidence="5" id="KW-0378">Hydrolase</keyword>
<feature type="signal peptide" evidence="10">
    <location>
        <begin position="1"/>
        <end position="17"/>
    </location>
</feature>
<keyword evidence="4" id="KW-0479">Metal-binding</keyword>
<evidence type="ECO:0000256" key="10">
    <source>
        <dbReference type="SAM" id="SignalP"/>
    </source>
</evidence>
<dbReference type="PROSITE" id="PS51695">
    <property type="entry name" value="SEDOLISIN"/>
    <property type="match status" value="1"/>
</dbReference>
<keyword evidence="3" id="KW-0645">Protease</keyword>
<evidence type="ECO:0000256" key="3">
    <source>
        <dbReference type="ARBA" id="ARBA00022670"/>
    </source>
</evidence>
<dbReference type="SUPFAM" id="SSF52743">
    <property type="entry name" value="Subtilisin-like"/>
    <property type="match status" value="1"/>
</dbReference>
<keyword evidence="7" id="KW-0106">Calcium</keyword>
<dbReference type="Pfam" id="PF09286">
    <property type="entry name" value="Pro-kuma_activ"/>
    <property type="match status" value="1"/>
</dbReference>
<keyword evidence="13" id="KW-1185">Reference proteome</keyword>
<dbReference type="GO" id="GO:0046872">
    <property type="term" value="F:metal ion binding"/>
    <property type="evidence" value="ECO:0007669"/>
    <property type="project" value="UniProtKB-KW"/>
</dbReference>
<organism evidence="12 13">
    <name type="scientific">Mycena citricolor</name>
    <dbReference type="NCBI Taxonomy" id="2018698"/>
    <lineage>
        <taxon>Eukaryota</taxon>
        <taxon>Fungi</taxon>
        <taxon>Dikarya</taxon>
        <taxon>Basidiomycota</taxon>
        <taxon>Agaricomycotina</taxon>
        <taxon>Agaricomycetes</taxon>
        <taxon>Agaricomycetidae</taxon>
        <taxon>Agaricales</taxon>
        <taxon>Marasmiineae</taxon>
        <taxon>Mycenaceae</taxon>
        <taxon>Mycena</taxon>
    </lineage>
</organism>
<comment type="caution">
    <text evidence="12">The sequence shown here is derived from an EMBL/GenBank/DDBJ whole genome shotgun (WGS) entry which is preliminary data.</text>
</comment>
<dbReference type="SUPFAM" id="SSF54897">
    <property type="entry name" value="Protease propeptides/inhibitors"/>
    <property type="match status" value="1"/>
</dbReference>
<comment type="caution">
    <text evidence="9">Lacks conserved residue(s) required for the propagation of feature annotation.</text>
</comment>
<dbReference type="InterPro" id="IPR036852">
    <property type="entry name" value="Peptidase_S8/S53_dom_sf"/>
</dbReference>
<dbReference type="GO" id="GO:0008240">
    <property type="term" value="F:tripeptidyl-peptidase activity"/>
    <property type="evidence" value="ECO:0007669"/>
    <property type="project" value="TreeGrafter"/>
</dbReference>
<dbReference type="Gene3D" id="3.40.50.200">
    <property type="entry name" value="Peptidase S8/S53 domain"/>
    <property type="match status" value="1"/>
</dbReference>
<dbReference type="Proteomes" id="UP001295794">
    <property type="component" value="Unassembled WGS sequence"/>
</dbReference>
<sequence length="407" mass="45408">MLFFLALVLDFFLAASGALVPDRVSRIKESIDAPPAGWTRIDRAPPHLSVRLRIALMQGQFDELERRLYEISDPDHARYGAHMTKQDVESLVRPRSTTLALVDEWLATFGFNTTTLDRSPAEDWVTLTVPVLILEQMLDTEYFIWRHDDGELLARTTSYSLPGYLHEHVELIQPTTMFARSPKRVARPAEDKHAVDSDCGTMITLACLRQLYSADGYTPRAPKKNAIGITGFLDQYANHKDLASFYRDQLPEAEGSSFRFVSVNGGANNQSLSAAGEEANLDVQYALGLAYPTPGTFWSTAGNGPFHPDARVHDPDNEPYMTWLDHVLRSDRLPQTITTSYADDEQTVPSAYARRVCKRFAELGCRGVSVIFASGDYGVGDGDPEAESQQCLSTTRHRTRFIPAFPA</sequence>
<evidence type="ECO:0000256" key="8">
    <source>
        <dbReference type="ARBA" id="ARBA00023145"/>
    </source>
</evidence>
<dbReference type="InterPro" id="IPR050819">
    <property type="entry name" value="Tripeptidyl-peptidase_I"/>
</dbReference>
<dbReference type="InterPro" id="IPR030400">
    <property type="entry name" value="Sedolisin_dom"/>
</dbReference>
<comment type="subcellular location">
    <subcellularLocation>
        <location evidence="2">Secreted</location>
        <location evidence="2">Extracellular space</location>
    </subcellularLocation>
</comment>
<feature type="domain" description="Peptidase S53" evidence="11">
    <location>
        <begin position="202"/>
        <end position="407"/>
    </location>
</feature>
<dbReference type="EMBL" id="CAVNYO010000034">
    <property type="protein sequence ID" value="CAK5263103.1"/>
    <property type="molecule type" value="Genomic_DNA"/>
</dbReference>
<dbReference type="CDD" id="cd11377">
    <property type="entry name" value="Pro-peptidase_S53"/>
    <property type="match status" value="1"/>
</dbReference>
<name>A0AAD2GV85_9AGAR</name>
<protein>
    <recommendedName>
        <fullName evidence="11">Peptidase S53 domain-containing protein</fullName>
    </recommendedName>
</protein>
<evidence type="ECO:0000313" key="13">
    <source>
        <dbReference type="Proteomes" id="UP001295794"/>
    </source>
</evidence>
<evidence type="ECO:0000256" key="4">
    <source>
        <dbReference type="ARBA" id="ARBA00022723"/>
    </source>
</evidence>
<comment type="cofactor">
    <cofactor evidence="1">
        <name>Ca(2+)</name>
        <dbReference type="ChEBI" id="CHEBI:29108"/>
    </cofactor>
</comment>
<evidence type="ECO:0000259" key="11">
    <source>
        <dbReference type="PROSITE" id="PS51695"/>
    </source>
</evidence>
<dbReference type="AlphaFoldDB" id="A0AAD2GV85"/>
<evidence type="ECO:0000256" key="2">
    <source>
        <dbReference type="ARBA" id="ARBA00004239"/>
    </source>
</evidence>
<evidence type="ECO:0000256" key="6">
    <source>
        <dbReference type="ARBA" id="ARBA00022825"/>
    </source>
</evidence>
<dbReference type="GO" id="GO:0004252">
    <property type="term" value="F:serine-type endopeptidase activity"/>
    <property type="evidence" value="ECO:0007669"/>
    <property type="project" value="InterPro"/>
</dbReference>
<reference evidence="12" key="1">
    <citation type="submission" date="2023-11" db="EMBL/GenBank/DDBJ databases">
        <authorList>
            <person name="De Vega J J."/>
            <person name="De Vega J J."/>
        </authorList>
    </citation>
    <scope>NUCLEOTIDE SEQUENCE</scope>
</reference>
<keyword evidence="8" id="KW-0865">Zymogen</keyword>
<proteinExistence type="predicted"/>
<dbReference type="GO" id="GO:0006508">
    <property type="term" value="P:proteolysis"/>
    <property type="evidence" value="ECO:0007669"/>
    <property type="project" value="UniProtKB-KW"/>
</dbReference>